<evidence type="ECO:0000256" key="1">
    <source>
        <dbReference type="ARBA" id="ARBA00004117"/>
    </source>
</evidence>
<keyword evidence="7 10" id="KW-0472">Membrane</keyword>
<feature type="transmembrane region" description="Helical" evidence="10">
    <location>
        <begin position="27"/>
        <end position="46"/>
    </location>
</feature>
<evidence type="ECO:0000256" key="2">
    <source>
        <dbReference type="ARBA" id="ARBA00004651"/>
    </source>
</evidence>
<protein>
    <recommendedName>
        <fullName evidence="9">Flagellar M-ring protein</fullName>
    </recommendedName>
</protein>
<evidence type="ECO:0000256" key="10">
    <source>
        <dbReference type="SAM" id="Phobius"/>
    </source>
</evidence>
<dbReference type="PANTHER" id="PTHR30046:SF0">
    <property type="entry name" value="FLAGELLAR M-RING PROTEIN"/>
    <property type="match status" value="1"/>
</dbReference>
<feature type="transmembrane region" description="Helical" evidence="10">
    <location>
        <begin position="423"/>
        <end position="444"/>
    </location>
</feature>
<dbReference type="PIRSF" id="PIRSF004862">
    <property type="entry name" value="FliF"/>
    <property type="match status" value="1"/>
</dbReference>
<dbReference type="InterPro" id="IPR006182">
    <property type="entry name" value="FliF_N_dom"/>
</dbReference>
<dbReference type="GO" id="GO:0003774">
    <property type="term" value="F:cytoskeletal motor activity"/>
    <property type="evidence" value="ECO:0007669"/>
    <property type="project" value="InterPro"/>
</dbReference>
<dbReference type="Pfam" id="PF01514">
    <property type="entry name" value="YscJ_FliF"/>
    <property type="match status" value="1"/>
</dbReference>
<reference evidence="13" key="2">
    <citation type="submission" date="2024-06" db="EMBL/GenBank/DDBJ databases">
        <authorList>
            <person name="Petrova K.O."/>
            <person name="Toshchakov S.V."/>
            <person name="Boltjanskaja Y.V."/>
            <person name="Kevbrin V."/>
        </authorList>
    </citation>
    <scope>NUCLEOTIDE SEQUENCE</scope>
    <source>
        <strain evidence="13">Z-910T</strain>
    </source>
</reference>
<keyword evidence="8 9" id="KW-0975">Bacterial flagellum</keyword>
<keyword evidence="5 10" id="KW-0812">Transmembrane</keyword>
<gene>
    <name evidence="13" type="primary">fliF</name>
    <name evidence="13" type="ORF">PRVXT_001394</name>
</gene>
<keyword evidence="13" id="KW-0969">Cilium</keyword>
<dbReference type="EMBL" id="CP158367">
    <property type="protein sequence ID" value="XBX76213.1"/>
    <property type="molecule type" value="Genomic_DNA"/>
</dbReference>
<evidence type="ECO:0000313" key="13">
    <source>
        <dbReference type="EMBL" id="XBX76213.1"/>
    </source>
</evidence>
<keyword evidence="13" id="KW-0966">Cell projection</keyword>
<evidence type="ECO:0000259" key="11">
    <source>
        <dbReference type="Pfam" id="PF01514"/>
    </source>
</evidence>
<comment type="similarity">
    <text evidence="3 9">Belongs to the FliF family.</text>
</comment>
<comment type="function">
    <text evidence="9">The M ring may be actively involved in energy transduction.</text>
</comment>
<dbReference type="NCBIfam" id="TIGR00206">
    <property type="entry name" value="fliF"/>
    <property type="match status" value="1"/>
</dbReference>
<evidence type="ECO:0000259" key="12">
    <source>
        <dbReference type="Pfam" id="PF08345"/>
    </source>
</evidence>
<reference evidence="13" key="1">
    <citation type="journal article" date="2013" name="Extremophiles">
        <title>Proteinivorax tanatarense gen. nov., sp. nov., an anaerobic, haloalkaliphilic, proteolytic bacterium isolated from a decaying algal bloom, and proposal of Proteinivoraceae fam. nov.</title>
        <authorList>
            <person name="Kevbrin V."/>
            <person name="Boltyanskaya Y."/>
            <person name="Zhilina T."/>
            <person name="Kolganova T."/>
            <person name="Lavrentjeva E."/>
            <person name="Kuznetsov B."/>
        </authorList>
    </citation>
    <scope>NUCLEOTIDE SEQUENCE</scope>
    <source>
        <strain evidence="13">Z-910T</strain>
    </source>
</reference>
<name>A0AAU7VQY2_9FIRM</name>
<dbReference type="RefSeq" id="WP_350344947.1">
    <property type="nucleotide sequence ID" value="NZ_CP158367.1"/>
</dbReference>
<dbReference type="Gene3D" id="3.30.300.30">
    <property type="match status" value="1"/>
</dbReference>
<dbReference type="PRINTS" id="PR01009">
    <property type="entry name" value="FLGMRINGFLIF"/>
</dbReference>
<evidence type="ECO:0000256" key="8">
    <source>
        <dbReference type="ARBA" id="ARBA00023143"/>
    </source>
</evidence>
<sequence length="499" mass="55131">MNEVKDNITNQFNNLWSERPKNEKIKILAVVFFLLVTVTSLTVLFLSSDMEIVYSELSSQDVSQMTIKLGEMGVDYEVVEEGTAIAVPQGEADEVRVVMSTNQLPRSSGMIGYERLENVSRFAPESERQVLHLQALQEEITRNIELFPEVTRAQVNITPATESIYTSEREQAKAAVTLFLDGVSLSSNQVSGIKHLVANSVEGLNPEDVFITDQDMTPLDDNDLGTGTQVGDIRENLAIQNDFERDLQNSLESLLGLYFDYDNVAVNVNAELNFDHLVRESELFDPLTDGDRIIRSMEVMEEHFTGPGADAVGEEDIPTYPGVDGGATESERRHEIVNHEINKVQEHLVVAPGSVDRLSVAVLVNGDLDAQESEAISDFVATAAGLDVEGRADQISVMGREFAEVDDATDGVVISEPWFTRDVALIILASIALIIAAIFGVMIMKKKDEQPVYQEVAAADDDGEDMDIKENSQEEKIKRLASKDPKGVSKLIKSWMSEE</sequence>
<evidence type="ECO:0000256" key="5">
    <source>
        <dbReference type="ARBA" id="ARBA00022692"/>
    </source>
</evidence>
<dbReference type="Pfam" id="PF08345">
    <property type="entry name" value="YscJ_FliF_C"/>
    <property type="match status" value="1"/>
</dbReference>
<dbReference type="InterPro" id="IPR043427">
    <property type="entry name" value="YscJ/FliF"/>
</dbReference>
<dbReference type="InterPro" id="IPR013556">
    <property type="entry name" value="Flag_M-ring_C"/>
</dbReference>
<accession>A0AAU7VQY2</accession>
<dbReference type="GO" id="GO:0009431">
    <property type="term" value="C:bacterial-type flagellum basal body, MS ring"/>
    <property type="evidence" value="ECO:0007669"/>
    <property type="project" value="InterPro"/>
</dbReference>
<evidence type="ECO:0000256" key="4">
    <source>
        <dbReference type="ARBA" id="ARBA00022475"/>
    </source>
</evidence>
<evidence type="ECO:0000256" key="6">
    <source>
        <dbReference type="ARBA" id="ARBA00022989"/>
    </source>
</evidence>
<feature type="domain" description="Flagellar M-ring C-terminal" evidence="12">
    <location>
        <begin position="259"/>
        <end position="402"/>
    </location>
</feature>
<dbReference type="InterPro" id="IPR000067">
    <property type="entry name" value="FlgMring_FliF"/>
</dbReference>
<evidence type="ECO:0000256" key="9">
    <source>
        <dbReference type="PIRNR" id="PIRNR004862"/>
    </source>
</evidence>
<dbReference type="GO" id="GO:0005886">
    <property type="term" value="C:plasma membrane"/>
    <property type="evidence" value="ECO:0007669"/>
    <property type="project" value="UniProtKB-SubCell"/>
</dbReference>
<dbReference type="PANTHER" id="PTHR30046">
    <property type="entry name" value="FLAGELLAR M-RING PROTEIN"/>
    <property type="match status" value="1"/>
</dbReference>
<comment type="subcellular location">
    <subcellularLocation>
        <location evidence="1 9">Bacterial flagellum basal body</location>
    </subcellularLocation>
    <subcellularLocation>
        <location evidence="2">Cell membrane</location>
        <topology evidence="2">Multi-pass membrane protein</topology>
    </subcellularLocation>
</comment>
<organism evidence="13">
    <name type="scientific">Proteinivorax tanatarense</name>
    <dbReference type="NCBI Taxonomy" id="1260629"/>
    <lineage>
        <taxon>Bacteria</taxon>
        <taxon>Bacillati</taxon>
        <taxon>Bacillota</taxon>
        <taxon>Clostridia</taxon>
        <taxon>Eubacteriales</taxon>
        <taxon>Proteinivoracaceae</taxon>
        <taxon>Proteinivorax</taxon>
    </lineage>
</organism>
<dbReference type="AlphaFoldDB" id="A0AAU7VQY2"/>
<feature type="domain" description="Flagellar M-ring N-terminal" evidence="11">
    <location>
        <begin position="48"/>
        <end position="219"/>
    </location>
</feature>
<evidence type="ECO:0000256" key="7">
    <source>
        <dbReference type="ARBA" id="ARBA00023136"/>
    </source>
</evidence>
<keyword evidence="13" id="KW-0282">Flagellum</keyword>
<keyword evidence="4" id="KW-1003">Cell membrane</keyword>
<proteinExistence type="inferred from homology"/>
<keyword evidence="6 10" id="KW-1133">Transmembrane helix</keyword>
<evidence type="ECO:0000256" key="3">
    <source>
        <dbReference type="ARBA" id="ARBA00007971"/>
    </source>
</evidence>
<dbReference type="GO" id="GO:0071973">
    <property type="term" value="P:bacterial-type flagellum-dependent cell motility"/>
    <property type="evidence" value="ECO:0007669"/>
    <property type="project" value="InterPro"/>
</dbReference>
<dbReference type="InterPro" id="IPR045851">
    <property type="entry name" value="AMP-bd_C_sf"/>
</dbReference>